<gene>
    <name evidence="1" type="ORF">B0A49_13255</name>
</gene>
<dbReference type="EMBL" id="NAJN01002469">
    <property type="protein sequence ID" value="TKA52293.1"/>
    <property type="molecule type" value="Genomic_DNA"/>
</dbReference>
<dbReference type="AlphaFoldDB" id="A0A4U0VS72"/>
<protein>
    <submittedName>
        <fullName evidence="1">Uncharacterized protein</fullName>
    </submittedName>
</protein>
<evidence type="ECO:0000313" key="1">
    <source>
        <dbReference type="EMBL" id="TKA52293.1"/>
    </source>
</evidence>
<accession>A0A4U0VS72</accession>
<sequence length="106" mass="12032">PTQKEKEEAPYSITADAVTDEDWTEVRRFLKLLRRFVTATIHLQGNSEDEGFEGARGSLWEVFTWMDLLSVKLDRAIETSVDEPEDSHFRSAVLCGKQKSMNIGIG</sequence>
<reference evidence="1 2" key="1">
    <citation type="submission" date="2017-03" db="EMBL/GenBank/DDBJ databases">
        <title>Genomes of endolithic fungi from Antarctica.</title>
        <authorList>
            <person name="Coleine C."/>
            <person name="Masonjones S."/>
            <person name="Stajich J.E."/>
        </authorList>
    </citation>
    <scope>NUCLEOTIDE SEQUENCE [LARGE SCALE GENOMIC DNA]</scope>
    <source>
        <strain evidence="1 2">CCFEE 5187</strain>
    </source>
</reference>
<feature type="non-terminal residue" evidence="1">
    <location>
        <position position="1"/>
    </location>
</feature>
<evidence type="ECO:0000313" key="2">
    <source>
        <dbReference type="Proteomes" id="UP000308768"/>
    </source>
</evidence>
<organism evidence="1 2">
    <name type="scientific">Cryomyces minteri</name>
    <dbReference type="NCBI Taxonomy" id="331657"/>
    <lineage>
        <taxon>Eukaryota</taxon>
        <taxon>Fungi</taxon>
        <taxon>Dikarya</taxon>
        <taxon>Ascomycota</taxon>
        <taxon>Pezizomycotina</taxon>
        <taxon>Dothideomycetes</taxon>
        <taxon>Dothideomycetes incertae sedis</taxon>
        <taxon>Cryomyces</taxon>
    </lineage>
</organism>
<proteinExistence type="predicted"/>
<name>A0A4U0VS72_9PEZI</name>
<dbReference type="Proteomes" id="UP000308768">
    <property type="component" value="Unassembled WGS sequence"/>
</dbReference>
<comment type="caution">
    <text evidence="1">The sequence shown here is derived from an EMBL/GenBank/DDBJ whole genome shotgun (WGS) entry which is preliminary data.</text>
</comment>
<keyword evidence="2" id="KW-1185">Reference proteome</keyword>